<dbReference type="NCBIfam" id="TIGR02592">
    <property type="entry name" value="cas_Cas5h"/>
    <property type="match status" value="1"/>
</dbReference>
<keyword evidence="1" id="KW-0051">Antiviral defense</keyword>
<protein>
    <submittedName>
        <fullName evidence="2">Type I-B CRISPR-associated protein Cas5</fullName>
    </submittedName>
</protein>
<name>A0AA43XJH6_9CLOT</name>
<sequence length="221" mass="25313">MKILSFTASGSYARFRCSHTTTSALTYSSIHPVAVRGLIGAMLGIEYHELYEKTKDLQIGIKLLNPVIKDTQAFNLIPQTKNNSAANFQSRIQFLRDPAYQIYVQGESAILSELQEVLTNRNFVFTPYLGNSEHIAKVDFVGLYDPKTIKSKFSDTIMVKELVDLEKLDMDQICFDRIPIMNNATREYKEYQNVVMTPQNRTPLRKEQEVFKVGEDHVCFL</sequence>
<gene>
    <name evidence="2" type="primary">cas5b</name>
    <name evidence="2" type="ORF">ISALK_02525</name>
</gene>
<dbReference type="NCBIfam" id="TIGR02593">
    <property type="entry name" value="CRISPR_cas5"/>
    <property type="match status" value="1"/>
</dbReference>
<dbReference type="AlphaFoldDB" id="A0AA43XJH6"/>
<organism evidence="2 3">
    <name type="scientific">Isachenkonia alkalipeptolytica</name>
    <dbReference type="NCBI Taxonomy" id="2565777"/>
    <lineage>
        <taxon>Bacteria</taxon>
        <taxon>Bacillati</taxon>
        <taxon>Bacillota</taxon>
        <taxon>Clostridia</taxon>
        <taxon>Eubacteriales</taxon>
        <taxon>Clostridiaceae</taxon>
        <taxon>Isachenkonia</taxon>
    </lineage>
</organism>
<evidence type="ECO:0000256" key="1">
    <source>
        <dbReference type="ARBA" id="ARBA00023118"/>
    </source>
</evidence>
<keyword evidence="3" id="KW-1185">Reference proteome</keyword>
<evidence type="ECO:0000313" key="3">
    <source>
        <dbReference type="Proteomes" id="UP000449710"/>
    </source>
</evidence>
<dbReference type="GO" id="GO:0051607">
    <property type="term" value="P:defense response to virus"/>
    <property type="evidence" value="ECO:0007669"/>
    <property type="project" value="UniProtKB-KW"/>
</dbReference>
<dbReference type="RefSeq" id="WP_160718708.1">
    <property type="nucleotide sequence ID" value="NZ_SUMG01000002.1"/>
</dbReference>
<dbReference type="InterPro" id="IPR013421">
    <property type="entry name" value="CRISPR-assoc_prot_Cas5_HALMA"/>
</dbReference>
<dbReference type="GO" id="GO:0043571">
    <property type="term" value="P:maintenance of CRISPR repeat elements"/>
    <property type="evidence" value="ECO:0007669"/>
    <property type="project" value="InterPro"/>
</dbReference>
<dbReference type="EMBL" id="SUMG01000002">
    <property type="protein sequence ID" value="NBG87369.1"/>
    <property type="molecule type" value="Genomic_DNA"/>
</dbReference>
<evidence type="ECO:0000313" key="2">
    <source>
        <dbReference type="EMBL" id="NBG87369.1"/>
    </source>
</evidence>
<accession>A0AA43XJH6</accession>
<comment type="caution">
    <text evidence="2">The sequence shown here is derived from an EMBL/GenBank/DDBJ whole genome shotgun (WGS) entry which is preliminary data.</text>
</comment>
<reference evidence="2 3" key="1">
    <citation type="submission" date="2019-04" db="EMBL/GenBank/DDBJ databases">
        <title>Isachenkonia alkalipeptolytica gen. nov. sp. nov. a new anaerobic, alkiliphilic organothrophic bacterium capable to reduce synthesized ferrihydrite isolated from a soda lake.</title>
        <authorList>
            <person name="Toshchakov S.V."/>
            <person name="Zavarzina D.G."/>
            <person name="Zhilina T.N."/>
            <person name="Kostrikina N.A."/>
            <person name="Kublanov I.V."/>
        </authorList>
    </citation>
    <scope>NUCLEOTIDE SEQUENCE [LARGE SCALE GENOMIC DNA]</scope>
    <source>
        <strain evidence="2 3">Z-1701</strain>
    </source>
</reference>
<dbReference type="Pfam" id="PF09704">
    <property type="entry name" value="Cas_Cas5d"/>
    <property type="match status" value="1"/>
</dbReference>
<proteinExistence type="predicted"/>
<dbReference type="Gene3D" id="3.30.70.2660">
    <property type="match status" value="1"/>
</dbReference>
<dbReference type="InterPro" id="IPR021124">
    <property type="entry name" value="CRISPR-assoc_prot_Cas5"/>
</dbReference>
<dbReference type="Proteomes" id="UP000449710">
    <property type="component" value="Unassembled WGS sequence"/>
</dbReference>
<dbReference type="InterPro" id="IPR013422">
    <property type="entry name" value="CRISPR-assoc_prot_Cas5_N"/>
</dbReference>